<evidence type="ECO:0000313" key="3">
    <source>
        <dbReference type="EMBL" id="KAF5797351.1"/>
    </source>
</evidence>
<dbReference type="Pfam" id="PF24758">
    <property type="entry name" value="LRR_At5g56370"/>
    <property type="match status" value="1"/>
</dbReference>
<proteinExistence type="predicted"/>
<evidence type="ECO:0000256" key="1">
    <source>
        <dbReference type="SAM" id="SignalP"/>
    </source>
</evidence>
<dbReference type="SUPFAM" id="SSF52047">
    <property type="entry name" value="RNI-like"/>
    <property type="match status" value="1"/>
</dbReference>
<evidence type="ECO:0000259" key="2">
    <source>
        <dbReference type="SMART" id="SM00579"/>
    </source>
</evidence>
<protein>
    <submittedName>
        <fullName evidence="3">F-box domain, FBD domain, F-box-like domain superfamily protein</fullName>
    </submittedName>
</protein>
<feature type="chain" id="PRO_5039938020" evidence="1">
    <location>
        <begin position="25"/>
        <end position="384"/>
    </location>
</feature>
<accession>A0A9K3IHX7</accession>
<name>A0A9K3IHX7_HELAN</name>
<dbReference type="InterPro" id="IPR055411">
    <property type="entry name" value="LRR_FXL15/At3g58940/PEG3-like"/>
</dbReference>
<dbReference type="PANTHER" id="PTHR31639:SF315">
    <property type="entry name" value="LEUCINE-RICH REPEAT DOMAIN SUPERFAMILY, F-BOX-LIKE DOMAIN SUPERFAMILY"/>
    <property type="match status" value="1"/>
</dbReference>
<keyword evidence="4" id="KW-1185">Reference proteome</keyword>
<sequence>MDRISKLPLCIIEAILCFLPIQEAARTSILSKEWRYHWIKIPKLAFIEDTFQVSTEGDELSILEQTFYEPSDRKVMTKRCKLFGAIYQVLLLHQGPIHEFTLSMVVDDSCVEIDHIILHLSKKNTLKILNLDLRGNYSLPSSFFSLHYITELYITSCVFDRQPSSNGFRSLTTLNLQEIWISEKALMRLLSSCPLLKTLTIMSDYTTIDVFGDFTIADFIECLPNIEYLSVWFSIFLLFLPLPKELPSTTLVHLKYLCMEWIWLRHKYAVPFLVHLIRSFPNLEKLKLELSVDDDLFDEFIAGSITFDDYSDIMLEHLNELEILHFSDADNELDFVKLILAKSPVLKKVRILLWDEIDEDERLRISQILLRSPCVSPVVKFSVS</sequence>
<evidence type="ECO:0000313" key="4">
    <source>
        <dbReference type="Proteomes" id="UP000215914"/>
    </source>
</evidence>
<dbReference type="SUPFAM" id="SSF81383">
    <property type="entry name" value="F-box domain"/>
    <property type="match status" value="1"/>
</dbReference>
<dbReference type="InterPro" id="IPR036047">
    <property type="entry name" value="F-box-like_dom_sf"/>
</dbReference>
<reference evidence="3" key="1">
    <citation type="journal article" date="2017" name="Nature">
        <title>The sunflower genome provides insights into oil metabolism, flowering and Asterid evolution.</title>
        <authorList>
            <person name="Badouin H."/>
            <person name="Gouzy J."/>
            <person name="Grassa C.J."/>
            <person name="Murat F."/>
            <person name="Staton S.E."/>
            <person name="Cottret L."/>
            <person name="Lelandais-Briere C."/>
            <person name="Owens G.L."/>
            <person name="Carrere S."/>
            <person name="Mayjonade B."/>
            <person name="Legrand L."/>
            <person name="Gill N."/>
            <person name="Kane N.C."/>
            <person name="Bowers J.E."/>
            <person name="Hubner S."/>
            <person name="Bellec A."/>
            <person name="Berard A."/>
            <person name="Berges H."/>
            <person name="Blanchet N."/>
            <person name="Boniface M.C."/>
            <person name="Brunel D."/>
            <person name="Catrice O."/>
            <person name="Chaidir N."/>
            <person name="Claudel C."/>
            <person name="Donnadieu C."/>
            <person name="Faraut T."/>
            <person name="Fievet G."/>
            <person name="Helmstetter N."/>
            <person name="King M."/>
            <person name="Knapp S.J."/>
            <person name="Lai Z."/>
            <person name="Le Paslier M.C."/>
            <person name="Lippi Y."/>
            <person name="Lorenzon L."/>
            <person name="Mandel J.R."/>
            <person name="Marage G."/>
            <person name="Marchand G."/>
            <person name="Marquand E."/>
            <person name="Bret-Mestries E."/>
            <person name="Morien E."/>
            <person name="Nambeesan S."/>
            <person name="Nguyen T."/>
            <person name="Pegot-Espagnet P."/>
            <person name="Pouilly N."/>
            <person name="Raftis F."/>
            <person name="Sallet E."/>
            <person name="Schiex T."/>
            <person name="Thomas J."/>
            <person name="Vandecasteele C."/>
            <person name="Vares D."/>
            <person name="Vear F."/>
            <person name="Vautrin S."/>
            <person name="Crespi M."/>
            <person name="Mangin B."/>
            <person name="Burke J.M."/>
            <person name="Salse J."/>
            <person name="Munos S."/>
            <person name="Vincourt P."/>
            <person name="Rieseberg L.H."/>
            <person name="Langlade N.B."/>
        </authorList>
    </citation>
    <scope>NUCLEOTIDE SEQUENCE</scope>
    <source>
        <tissue evidence="3">Leaves</tissue>
    </source>
</reference>
<dbReference type="InterPro" id="IPR006566">
    <property type="entry name" value="FBD"/>
</dbReference>
<organism evidence="3 4">
    <name type="scientific">Helianthus annuus</name>
    <name type="common">Common sunflower</name>
    <dbReference type="NCBI Taxonomy" id="4232"/>
    <lineage>
        <taxon>Eukaryota</taxon>
        <taxon>Viridiplantae</taxon>
        <taxon>Streptophyta</taxon>
        <taxon>Embryophyta</taxon>
        <taxon>Tracheophyta</taxon>
        <taxon>Spermatophyta</taxon>
        <taxon>Magnoliopsida</taxon>
        <taxon>eudicotyledons</taxon>
        <taxon>Gunneridae</taxon>
        <taxon>Pentapetalae</taxon>
        <taxon>asterids</taxon>
        <taxon>campanulids</taxon>
        <taxon>Asterales</taxon>
        <taxon>Asteraceae</taxon>
        <taxon>Asteroideae</taxon>
        <taxon>Heliantheae alliance</taxon>
        <taxon>Heliantheae</taxon>
        <taxon>Helianthus</taxon>
    </lineage>
</organism>
<dbReference type="Pfam" id="PF08387">
    <property type="entry name" value="FBD"/>
    <property type="match status" value="1"/>
</dbReference>
<dbReference type="Gramene" id="mRNA:HanXRQr2_Chr07g0279621">
    <property type="protein sequence ID" value="mRNA:HanXRQr2_Chr07g0279621"/>
    <property type="gene ID" value="HanXRQr2_Chr07g0279621"/>
</dbReference>
<comment type="caution">
    <text evidence="3">The sequence shown here is derived from an EMBL/GenBank/DDBJ whole genome shotgun (WGS) entry which is preliminary data.</text>
</comment>
<dbReference type="Gene3D" id="3.80.10.10">
    <property type="entry name" value="Ribonuclease Inhibitor"/>
    <property type="match status" value="1"/>
</dbReference>
<dbReference type="EMBL" id="MNCJ02000322">
    <property type="protein sequence ID" value="KAF5797351.1"/>
    <property type="molecule type" value="Genomic_DNA"/>
</dbReference>
<dbReference type="InterPro" id="IPR032675">
    <property type="entry name" value="LRR_dom_sf"/>
</dbReference>
<feature type="signal peptide" evidence="1">
    <location>
        <begin position="1"/>
        <end position="24"/>
    </location>
</feature>
<dbReference type="PANTHER" id="PTHR31639">
    <property type="entry name" value="F-BOX PROTEIN-LIKE"/>
    <property type="match status" value="1"/>
</dbReference>
<feature type="domain" description="FBD" evidence="2">
    <location>
        <begin position="312"/>
        <end position="384"/>
    </location>
</feature>
<dbReference type="Pfam" id="PF00646">
    <property type="entry name" value="F-box"/>
    <property type="match status" value="1"/>
</dbReference>
<dbReference type="SMART" id="SM00579">
    <property type="entry name" value="FBD"/>
    <property type="match status" value="1"/>
</dbReference>
<gene>
    <name evidence="3" type="ORF">HanXRQr2_Chr07g0279621</name>
</gene>
<keyword evidence="1" id="KW-0732">Signal</keyword>
<reference evidence="3" key="2">
    <citation type="submission" date="2020-06" db="EMBL/GenBank/DDBJ databases">
        <title>Helianthus annuus Genome sequencing and assembly Release 2.</title>
        <authorList>
            <person name="Gouzy J."/>
            <person name="Langlade N."/>
            <person name="Munos S."/>
        </authorList>
    </citation>
    <scope>NUCLEOTIDE SEQUENCE</scope>
    <source>
        <tissue evidence="3">Leaves</tissue>
    </source>
</reference>
<dbReference type="AlphaFoldDB" id="A0A9K3IHX7"/>
<dbReference type="InterPro" id="IPR001810">
    <property type="entry name" value="F-box_dom"/>
</dbReference>
<dbReference type="Proteomes" id="UP000215914">
    <property type="component" value="Unassembled WGS sequence"/>
</dbReference>